<dbReference type="InterPro" id="IPR045864">
    <property type="entry name" value="aa-tRNA-synth_II/BPL/LPL"/>
</dbReference>
<evidence type="ECO:0000259" key="7">
    <source>
        <dbReference type="PROSITE" id="PS51733"/>
    </source>
</evidence>
<keyword evidence="4" id="KW-0808">Transferase</keyword>
<dbReference type="InterPro" id="IPR004143">
    <property type="entry name" value="BPL_LPL_catalytic"/>
</dbReference>
<evidence type="ECO:0000256" key="4">
    <source>
        <dbReference type="ARBA" id="ARBA00022679"/>
    </source>
</evidence>
<name>A0A9P9FCZ5_9HYPO</name>
<dbReference type="EC" id="2.3.1.181" evidence="3"/>
<comment type="similarity">
    <text evidence="2">Belongs to the LipB family.</text>
</comment>
<evidence type="ECO:0000256" key="6">
    <source>
        <dbReference type="SAM" id="MobiDB-lite"/>
    </source>
</evidence>
<dbReference type="GO" id="GO:0033819">
    <property type="term" value="F:lipoyl(octanoyl) transferase activity"/>
    <property type="evidence" value="ECO:0007669"/>
    <property type="project" value="UniProtKB-EC"/>
</dbReference>
<evidence type="ECO:0000313" key="9">
    <source>
        <dbReference type="Proteomes" id="UP000717696"/>
    </source>
</evidence>
<evidence type="ECO:0000313" key="8">
    <source>
        <dbReference type="EMBL" id="KAH7158092.1"/>
    </source>
</evidence>
<feature type="domain" description="BPL/LPL catalytic" evidence="7">
    <location>
        <begin position="108"/>
        <end position="332"/>
    </location>
</feature>
<dbReference type="OrthoDB" id="19908at2759"/>
<evidence type="ECO:0000256" key="1">
    <source>
        <dbReference type="ARBA" id="ARBA00004821"/>
    </source>
</evidence>
<dbReference type="GO" id="GO:0009249">
    <property type="term" value="P:protein lipoylation"/>
    <property type="evidence" value="ECO:0007669"/>
    <property type="project" value="InterPro"/>
</dbReference>
<dbReference type="PANTHER" id="PTHR10993:SF7">
    <property type="entry name" value="LIPOYLTRANSFERASE 2, MITOCHONDRIAL-RELATED"/>
    <property type="match status" value="1"/>
</dbReference>
<gene>
    <name evidence="8" type="ORF">B0J13DRAFT_188464</name>
</gene>
<dbReference type="Proteomes" id="UP000717696">
    <property type="component" value="Unassembled WGS sequence"/>
</dbReference>
<protein>
    <recommendedName>
        <fullName evidence="3">lipoyl(octanoyl) transferase</fullName>
        <ecNumber evidence="3">2.3.1.181</ecNumber>
    </recommendedName>
</protein>
<comment type="caution">
    <text evidence="8">The sequence shown here is derived from an EMBL/GenBank/DDBJ whole genome shotgun (WGS) entry which is preliminary data.</text>
</comment>
<evidence type="ECO:0000256" key="2">
    <source>
        <dbReference type="ARBA" id="ARBA00007907"/>
    </source>
</evidence>
<keyword evidence="9" id="KW-1185">Reference proteome</keyword>
<reference evidence="8" key="1">
    <citation type="journal article" date="2021" name="Nat. Commun.">
        <title>Genetic determinants of endophytism in the Arabidopsis root mycobiome.</title>
        <authorList>
            <person name="Mesny F."/>
            <person name="Miyauchi S."/>
            <person name="Thiergart T."/>
            <person name="Pickel B."/>
            <person name="Atanasova L."/>
            <person name="Karlsson M."/>
            <person name="Huettel B."/>
            <person name="Barry K.W."/>
            <person name="Haridas S."/>
            <person name="Chen C."/>
            <person name="Bauer D."/>
            <person name="Andreopoulos W."/>
            <person name="Pangilinan J."/>
            <person name="LaButti K."/>
            <person name="Riley R."/>
            <person name="Lipzen A."/>
            <person name="Clum A."/>
            <person name="Drula E."/>
            <person name="Henrissat B."/>
            <person name="Kohler A."/>
            <person name="Grigoriev I.V."/>
            <person name="Martin F.M."/>
            <person name="Hacquard S."/>
        </authorList>
    </citation>
    <scope>NUCLEOTIDE SEQUENCE</scope>
    <source>
        <strain evidence="8">MPI-CAGE-AT-0021</strain>
    </source>
</reference>
<evidence type="ECO:0000256" key="3">
    <source>
        <dbReference type="ARBA" id="ARBA00012334"/>
    </source>
</evidence>
<accession>A0A9P9FCZ5</accession>
<dbReference type="NCBIfam" id="TIGR00214">
    <property type="entry name" value="lipB"/>
    <property type="match status" value="1"/>
</dbReference>
<sequence>MPPRVRPPRRLCSVPAPPAAVFPPATRSGAPVRSGARLRQTGSHVCRWSSSNAPSREQLPPLPLLVHQHLAGNGPGGFVPYDTAHAAQEDLRARLLAWKSLPDDGRCEPPRPHLLTFEATPTITLGRRQSALTPAQSSRLRAPLRIALSHRKPPVSEVSYAPEVRQTARGGLTTYHGPGQLVFWPVLDMHSPLHARYSVLSYAAHLEATTRRLLVDVFGLKSYTTRDEPGVWVPTSAGQPERKIAALGVHHRRHVTSLGIALNVDIPISGPEDVNPWARFVPCGLDGKLVTSVAAELQDRGSTNRLAKSDLTMANLAARWARLFEEGLRDQTKRGVEGETDASFRQAKEDVS</sequence>
<dbReference type="SUPFAM" id="SSF55681">
    <property type="entry name" value="Class II aaRS and biotin synthetases"/>
    <property type="match status" value="1"/>
</dbReference>
<dbReference type="PROSITE" id="PS51733">
    <property type="entry name" value="BPL_LPL_CATALYTIC"/>
    <property type="match status" value="1"/>
</dbReference>
<dbReference type="AlphaFoldDB" id="A0A9P9FCZ5"/>
<feature type="region of interest" description="Disordered" evidence="6">
    <location>
        <begin position="332"/>
        <end position="352"/>
    </location>
</feature>
<keyword evidence="5" id="KW-0012">Acyltransferase</keyword>
<dbReference type="EMBL" id="JAGMUU010000003">
    <property type="protein sequence ID" value="KAH7158092.1"/>
    <property type="molecule type" value="Genomic_DNA"/>
</dbReference>
<dbReference type="InterPro" id="IPR000544">
    <property type="entry name" value="Octanoyltransferase"/>
</dbReference>
<dbReference type="Gene3D" id="3.30.930.10">
    <property type="entry name" value="Bira Bifunctional Protein, Domain 2"/>
    <property type="match status" value="1"/>
</dbReference>
<evidence type="ECO:0000256" key="5">
    <source>
        <dbReference type="ARBA" id="ARBA00023315"/>
    </source>
</evidence>
<comment type="pathway">
    <text evidence="1">Protein modification; protein lipoylation via endogenous pathway; protein N(6)-(lipoyl)lysine from octanoyl-[acyl-carrier-protein]: step 1/2.</text>
</comment>
<organism evidence="8 9">
    <name type="scientific">Dactylonectria estremocensis</name>
    <dbReference type="NCBI Taxonomy" id="1079267"/>
    <lineage>
        <taxon>Eukaryota</taxon>
        <taxon>Fungi</taxon>
        <taxon>Dikarya</taxon>
        <taxon>Ascomycota</taxon>
        <taxon>Pezizomycotina</taxon>
        <taxon>Sordariomycetes</taxon>
        <taxon>Hypocreomycetidae</taxon>
        <taxon>Hypocreales</taxon>
        <taxon>Nectriaceae</taxon>
        <taxon>Dactylonectria</taxon>
    </lineage>
</organism>
<proteinExistence type="inferred from homology"/>
<dbReference type="Pfam" id="PF21948">
    <property type="entry name" value="LplA-B_cat"/>
    <property type="match status" value="1"/>
</dbReference>
<dbReference type="PANTHER" id="PTHR10993">
    <property type="entry name" value="OCTANOYLTRANSFERASE"/>
    <property type="match status" value="1"/>
</dbReference>